<dbReference type="PANTHER" id="PTHR36216">
    <property type="entry name" value="TRANSCRIPTIONAL REGULATOR, TRMB"/>
    <property type="match status" value="1"/>
</dbReference>
<dbReference type="SUPFAM" id="SSF46785">
    <property type="entry name" value="Winged helix' DNA-binding domain"/>
    <property type="match status" value="2"/>
</dbReference>
<dbReference type="PANTHER" id="PTHR36216:SF1">
    <property type="entry name" value="HTH ARSR-TYPE DOMAIN-CONTAINING PROTEIN"/>
    <property type="match status" value="1"/>
</dbReference>
<dbReference type="SMART" id="SM00418">
    <property type="entry name" value="HTH_ARSR"/>
    <property type="match status" value="1"/>
</dbReference>
<reference evidence="2 3" key="1">
    <citation type="submission" date="2023-10" db="EMBL/GenBank/DDBJ databases">
        <title>The complete genome sequence of Methanoculleus palmolei DSM 4273.</title>
        <authorList>
            <person name="Lai S.-J."/>
            <person name="You Y.-T."/>
            <person name="Chen S.-C."/>
        </authorList>
    </citation>
    <scope>NUCLEOTIDE SEQUENCE [LARGE SCALE GENOMIC DNA]</scope>
    <source>
        <strain evidence="2 3">DSM 4273</strain>
    </source>
</reference>
<evidence type="ECO:0000259" key="1">
    <source>
        <dbReference type="PROSITE" id="PS50987"/>
    </source>
</evidence>
<dbReference type="InterPro" id="IPR001845">
    <property type="entry name" value="HTH_ArsR_DNA-bd_dom"/>
</dbReference>
<dbReference type="Proteomes" id="UP001626603">
    <property type="component" value="Chromosome"/>
</dbReference>
<organism evidence="2 3">
    <name type="scientific">Methanoculleus palmolei</name>
    <dbReference type="NCBI Taxonomy" id="72612"/>
    <lineage>
        <taxon>Archaea</taxon>
        <taxon>Methanobacteriati</taxon>
        <taxon>Methanobacteriota</taxon>
        <taxon>Stenosarchaea group</taxon>
        <taxon>Methanomicrobia</taxon>
        <taxon>Methanomicrobiales</taxon>
        <taxon>Methanomicrobiaceae</taxon>
        <taxon>Methanoculleus</taxon>
    </lineage>
</organism>
<dbReference type="InterPro" id="IPR036390">
    <property type="entry name" value="WH_DNA-bd_sf"/>
</dbReference>
<protein>
    <submittedName>
        <fullName evidence="2">Winged helix-turn-helix transcriptional regulator</fullName>
    </submittedName>
</protein>
<feature type="domain" description="HTH arsR-type" evidence="1">
    <location>
        <begin position="142"/>
        <end position="237"/>
    </location>
</feature>
<gene>
    <name evidence="2" type="ORF">R6Y95_09235</name>
</gene>
<dbReference type="EMBL" id="CP137641">
    <property type="protein sequence ID" value="WOX55642.1"/>
    <property type="molecule type" value="Genomic_DNA"/>
</dbReference>
<accession>A0ABD8A841</accession>
<sequence length="240" mass="26402">MKRSTAWTSLVLALMVAIAVSPAGNCCIPPAGAARGGCCSLPSVPQDPLPCSGPAQQVLLNGRRSTDNVSGIRRIYAGNVLDNRERAAIHAVITTKPGIDLAGIARELGMNRQTLRYHLNLMESLSKITALRDRGLVRYYENHGRYGTLERNLFMHLWNPTAEEILSLIRSTPGIAQSEIATHLAITPSTVRWYMRRFREDGIITERHEGRYARYALTDEAGRSMSRIGGEKPDGMAAMS</sequence>
<dbReference type="AlphaFoldDB" id="A0ABD8A841"/>
<name>A0ABD8A841_9EURY</name>
<proteinExistence type="predicted"/>
<dbReference type="Pfam" id="PF13412">
    <property type="entry name" value="HTH_24"/>
    <property type="match status" value="1"/>
</dbReference>
<keyword evidence="3" id="KW-1185">Reference proteome</keyword>
<dbReference type="CDD" id="cd00090">
    <property type="entry name" value="HTH_ARSR"/>
    <property type="match status" value="1"/>
</dbReference>
<dbReference type="InterPro" id="IPR011991">
    <property type="entry name" value="ArsR-like_HTH"/>
</dbReference>
<dbReference type="PROSITE" id="PS50987">
    <property type="entry name" value="HTH_ARSR_2"/>
    <property type="match status" value="1"/>
</dbReference>
<dbReference type="Gene3D" id="1.10.10.10">
    <property type="entry name" value="Winged helix-like DNA-binding domain superfamily/Winged helix DNA-binding domain"/>
    <property type="match status" value="2"/>
</dbReference>
<dbReference type="InterPro" id="IPR036388">
    <property type="entry name" value="WH-like_DNA-bd_sf"/>
</dbReference>
<evidence type="ECO:0000313" key="2">
    <source>
        <dbReference type="EMBL" id="WOX55642.1"/>
    </source>
</evidence>
<evidence type="ECO:0000313" key="3">
    <source>
        <dbReference type="Proteomes" id="UP001626603"/>
    </source>
</evidence>